<comment type="caution">
    <text evidence="1">The sequence shown here is derived from an EMBL/GenBank/DDBJ whole genome shotgun (WGS) entry which is preliminary data.</text>
</comment>
<evidence type="ECO:0000313" key="2">
    <source>
        <dbReference type="Proteomes" id="UP000805193"/>
    </source>
</evidence>
<evidence type="ECO:0000313" key="1">
    <source>
        <dbReference type="EMBL" id="KAG0423822.1"/>
    </source>
</evidence>
<dbReference type="EMBL" id="JABSTQ010010053">
    <property type="protein sequence ID" value="KAG0423822.1"/>
    <property type="molecule type" value="Genomic_DNA"/>
</dbReference>
<organism evidence="1 2">
    <name type="scientific">Ixodes persulcatus</name>
    <name type="common">Taiga tick</name>
    <dbReference type="NCBI Taxonomy" id="34615"/>
    <lineage>
        <taxon>Eukaryota</taxon>
        <taxon>Metazoa</taxon>
        <taxon>Ecdysozoa</taxon>
        <taxon>Arthropoda</taxon>
        <taxon>Chelicerata</taxon>
        <taxon>Arachnida</taxon>
        <taxon>Acari</taxon>
        <taxon>Parasitiformes</taxon>
        <taxon>Ixodida</taxon>
        <taxon>Ixodoidea</taxon>
        <taxon>Ixodidae</taxon>
        <taxon>Ixodinae</taxon>
        <taxon>Ixodes</taxon>
    </lineage>
</organism>
<proteinExistence type="predicted"/>
<accession>A0AC60PRT3</accession>
<gene>
    <name evidence="1" type="ORF">HPB47_000432</name>
</gene>
<sequence>MSSVHVPAHARSGSVSKKGVVLVAALHKGEGDHGTDHTRPRKSTAPSTRASSAGRQPSRTRQRTTTEHGRATDKTEDAPSLSRASLVVEGPTDRSAFVGTCASARSVGDDHRAAKRRLASSEPNVRMELPLSSPERRERACAERGALMGRAVITSTRVRARSIAARYEPCKESGEGRGGTRRLTADTQTR</sequence>
<dbReference type="Proteomes" id="UP000805193">
    <property type="component" value="Unassembled WGS sequence"/>
</dbReference>
<keyword evidence="2" id="KW-1185">Reference proteome</keyword>
<reference evidence="1 2" key="1">
    <citation type="journal article" date="2020" name="Cell">
        <title>Large-Scale Comparative Analyses of Tick Genomes Elucidate Their Genetic Diversity and Vector Capacities.</title>
        <authorList>
            <consortium name="Tick Genome and Microbiome Consortium (TIGMIC)"/>
            <person name="Jia N."/>
            <person name="Wang J."/>
            <person name="Shi W."/>
            <person name="Du L."/>
            <person name="Sun Y."/>
            <person name="Zhan W."/>
            <person name="Jiang J.F."/>
            <person name="Wang Q."/>
            <person name="Zhang B."/>
            <person name="Ji P."/>
            <person name="Bell-Sakyi L."/>
            <person name="Cui X.M."/>
            <person name="Yuan T.T."/>
            <person name="Jiang B.G."/>
            <person name="Yang W.F."/>
            <person name="Lam T.T."/>
            <person name="Chang Q.C."/>
            <person name="Ding S.J."/>
            <person name="Wang X.J."/>
            <person name="Zhu J.G."/>
            <person name="Ruan X.D."/>
            <person name="Zhao L."/>
            <person name="Wei J.T."/>
            <person name="Ye R.Z."/>
            <person name="Que T.C."/>
            <person name="Du C.H."/>
            <person name="Zhou Y.H."/>
            <person name="Cheng J.X."/>
            <person name="Dai P.F."/>
            <person name="Guo W.B."/>
            <person name="Han X.H."/>
            <person name="Huang E.J."/>
            <person name="Li L.F."/>
            <person name="Wei W."/>
            <person name="Gao Y.C."/>
            <person name="Liu J.Z."/>
            <person name="Shao H.Z."/>
            <person name="Wang X."/>
            <person name="Wang C.C."/>
            <person name="Yang T.C."/>
            <person name="Huo Q.B."/>
            <person name="Li W."/>
            <person name="Chen H.Y."/>
            <person name="Chen S.E."/>
            <person name="Zhou L.G."/>
            <person name="Ni X.B."/>
            <person name="Tian J.H."/>
            <person name="Sheng Y."/>
            <person name="Liu T."/>
            <person name="Pan Y.S."/>
            <person name="Xia L.Y."/>
            <person name="Li J."/>
            <person name="Zhao F."/>
            <person name="Cao W.C."/>
        </authorList>
    </citation>
    <scope>NUCLEOTIDE SEQUENCE [LARGE SCALE GENOMIC DNA]</scope>
    <source>
        <strain evidence="1">Iper-2018</strain>
    </source>
</reference>
<name>A0AC60PRT3_IXOPE</name>
<protein>
    <submittedName>
        <fullName evidence="1">Uncharacterized protein</fullName>
    </submittedName>
</protein>